<gene>
    <name evidence="1" type="ORF">LR48_Vigan10g080600</name>
</gene>
<protein>
    <submittedName>
        <fullName evidence="1">Uncharacterized protein</fullName>
    </submittedName>
</protein>
<evidence type="ECO:0000313" key="1">
    <source>
        <dbReference type="EMBL" id="KOM54914.1"/>
    </source>
</evidence>
<dbReference type="AlphaFoldDB" id="A0A0L9VJL2"/>
<dbReference type="STRING" id="3914.A0A0L9VJL2"/>
<dbReference type="Gramene" id="KOM54914">
    <property type="protein sequence ID" value="KOM54914"/>
    <property type="gene ID" value="LR48_Vigan10g080600"/>
</dbReference>
<organism evidence="1 2">
    <name type="scientific">Phaseolus angularis</name>
    <name type="common">Azuki bean</name>
    <name type="synonym">Vigna angularis</name>
    <dbReference type="NCBI Taxonomy" id="3914"/>
    <lineage>
        <taxon>Eukaryota</taxon>
        <taxon>Viridiplantae</taxon>
        <taxon>Streptophyta</taxon>
        <taxon>Embryophyta</taxon>
        <taxon>Tracheophyta</taxon>
        <taxon>Spermatophyta</taxon>
        <taxon>Magnoliopsida</taxon>
        <taxon>eudicotyledons</taxon>
        <taxon>Gunneridae</taxon>
        <taxon>Pentapetalae</taxon>
        <taxon>rosids</taxon>
        <taxon>fabids</taxon>
        <taxon>Fabales</taxon>
        <taxon>Fabaceae</taxon>
        <taxon>Papilionoideae</taxon>
        <taxon>50 kb inversion clade</taxon>
        <taxon>NPAAA clade</taxon>
        <taxon>indigoferoid/millettioid clade</taxon>
        <taxon>Phaseoleae</taxon>
        <taxon>Vigna</taxon>
    </lineage>
</organism>
<sequence length="199" mass="22345">MPLRLLHHRSHHQSHAAMTNQQPPTIFFLATNRKTYSRRHHHEPPPRFVPPKSQPLIVAPRFATTISTKPSHCETCRKSQQDHLAITESRVIHRLHRTISKPTSQIAGKHDLSEEEENDMLDYLYTTQYQMGGVVAISLGCAMMTEMNPNGDAAGSGSAVAISAMLMEDEHECCKPRFHVSKKMSTSPSQVIKNLTTLS</sequence>
<accession>A0A0L9VJL2</accession>
<evidence type="ECO:0000313" key="2">
    <source>
        <dbReference type="Proteomes" id="UP000053144"/>
    </source>
</evidence>
<dbReference type="EMBL" id="CM003380">
    <property type="protein sequence ID" value="KOM54914.1"/>
    <property type="molecule type" value="Genomic_DNA"/>
</dbReference>
<proteinExistence type="predicted"/>
<name>A0A0L9VJL2_PHAAN</name>
<reference evidence="2" key="1">
    <citation type="journal article" date="2015" name="Proc. Natl. Acad. Sci. U.S.A.">
        <title>Genome sequencing of adzuki bean (Vigna angularis) provides insight into high starch and low fat accumulation and domestication.</title>
        <authorList>
            <person name="Yang K."/>
            <person name="Tian Z."/>
            <person name="Chen C."/>
            <person name="Luo L."/>
            <person name="Zhao B."/>
            <person name="Wang Z."/>
            <person name="Yu L."/>
            <person name="Li Y."/>
            <person name="Sun Y."/>
            <person name="Li W."/>
            <person name="Chen Y."/>
            <person name="Li Y."/>
            <person name="Zhang Y."/>
            <person name="Ai D."/>
            <person name="Zhao J."/>
            <person name="Shang C."/>
            <person name="Ma Y."/>
            <person name="Wu B."/>
            <person name="Wang M."/>
            <person name="Gao L."/>
            <person name="Sun D."/>
            <person name="Zhang P."/>
            <person name="Guo F."/>
            <person name="Wang W."/>
            <person name="Li Y."/>
            <person name="Wang J."/>
            <person name="Varshney R.K."/>
            <person name="Wang J."/>
            <person name="Ling H.Q."/>
            <person name="Wan P."/>
        </authorList>
    </citation>
    <scope>NUCLEOTIDE SEQUENCE</scope>
    <source>
        <strain evidence="2">cv. Jingnong 6</strain>
    </source>
</reference>
<dbReference type="Proteomes" id="UP000053144">
    <property type="component" value="Chromosome 10"/>
</dbReference>